<evidence type="ECO:0000259" key="1">
    <source>
        <dbReference type="Pfam" id="PF26061"/>
    </source>
</evidence>
<name>A0AA40K1Y1_9PEZI</name>
<dbReference type="InterPro" id="IPR058334">
    <property type="entry name" value="DUF8021"/>
</dbReference>
<keyword evidence="3" id="KW-1185">Reference proteome</keyword>
<comment type="caution">
    <text evidence="2">The sequence shown here is derived from an EMBL/GenBank/DDBJ whole genome shotgun (WGS) entry which is preliminary data.</text>
</comment>
<dbReference type="AlphaFoldDB" id="A0AA40K1Y1"/>
<gene>
    <name evidence="2" type="ORF">B0T18DRAFT_414139</name>
</gene>
<reference evidence="2" key="1">
    <citation type="submission" date="2023-06" db="EMBL/GenBank/DDBJ databases">
        <title>Genome-scale phylogeny and comparative genomics of the fungal order Sordariales.</title>
        <authorList>
            <consortium name="Lawrence Berkeley National Laboratory"/>
            <person name="Hensen N."/>
            <person name="Bonometti L."/>
            <person name="Westerberg I."/>
            <person name="Brannstrom I.O."/>
            <person name="Guillou S."/>
            <person name="Cros-Aarteil S."/>
            <person name="Calhoun S."/>
            <person name="Haridas S."/>
            <person name="Kuo A."/>
            <person name="Mondo S."/>
            <person name="Pangilinan J."/>
            <person name="Riley R."/>
            <person name="LaButti K."/>
            <person name="Andreopoulos B."/>
            <person name="Lipzen A."/>
            <person name="Chen C."/>
            <person name="Yanf M."/>
            <person name="Daum C."/>
            <person name="Ng V."/>
            <person name="Clum A."/>
            <person name="Steindorff A."/>
            <person name="Ohm R."/>
            <person name="Martin F."/>
            <person name="Silar P."/>
            <person name="Natvig D."/>
            <person name="Lalanne C."/>
            <person name="Gautier V."/>
            <person name="Ament-velasquez S.L."/>
            <person name="Kruys A."/>
            <person name="Hutchinson M.I."/>
            <person name="Powell A.J."/>
            <person name="Barry K."/>
            <person name="Miller A.N."/>
            <person name="Grigoriev I.V."/>
            <person name="Debuchy R."/>
            <person name="Gladieux P."/>
            <person name="Thoren M.H."/>
            <person name="Johannesson H."/>
        </authorList>
    </citation>
    <scope>NUCLEOTIDE SEQUENCE</scope>
    <source>
        <strain evidence="2">SMH3187-1</strain>
    </source>
</reference>
<feature type="domain" description="DUF8021" evidence="1">
    <location>
        <begin position="44"/>
        <end position="147"/>
    </location>
</feature>
<evidence type="ECO:0000313" key="2">
    <source>
        <dbReference type="EMBL" id="KAK0742963.1"/>
    </source>
</evidence>
<proteinExistence type="predicted"/>
<accession>A0AA40K1Y1</accession>
<dbReference type="Proteomes" id="UP001172155">
    <property type="component" value="Unassembled WGS sequence"/>
</dbReference>
<dbReference type="EMBL" id="JAUKUD010000005">
    <property type="protein sequence ID" value="KAK0742963.1"/>
    <property type="molecule type" value="Genomic_DNA"/>
</dbReference>
<dbReference type="Pfam" id="PF26061">
    <property type="entry name" value="DUF8021"/>
    <property type="match status" value="1"/>
</dbReference>
<sequence>MYFGNGTLTKIDSLVTDKEDWLFNAKHTLHYALQEAWEPIPEGKRDSRAVIQAAADAYLNLFKAGPGSVEVPWADNCRRLEGGLYTAPGDTCNTGVPSGIDLVNRRYVIDEVNGAVDVFLSFGNGGLPDSHEFKVEGGRIRYVHTITVCAEPNCGFDPPEQLGRDLGW</sequence>
<organism evidence="2 3">
    <name type="scientific">Schizothecium vesticola</name>
    <dbReference type="NCBI Taxonomy" id="314040"/>
    <lineage>
        <taxon>Eukaryota</taxon>
        <taxon>Fungi</taxon>
        <taxon>Dikarya</taxon>
        <taxon>Ascomycota</taxon>
        <taxon>Pezizomycotina</taxon>
        <taxon>Sordariomycetes</taxon>
        <taxon>Sordariomycetidae</taxon>
        <taxon>Sordariales</taxon>
        <taxon>Schizotheciaceae</taxon>
        <taxon>Schizothecium</taxon>
    </lineage>
</organism>
<protein>
    <recommendedName>
        <fullName evidence="1">DUF8021 domain-containing protein</fullName>
    </recommendedName>
</protein>
<evidence type="ECO:0000313" key="3">
    <source>
        <dbReference type="Proteomes" id="UP001172155"/>
    </source>
</evidence>